<organism evidence="3 4">
    <name type="scientific">Ancylostoma ceylanicum</name>
    <dbReference type="NCBI Taxonomy" id="53326"/>
    <lineage>
        <taxon>Eukaryota</taxon>
        <taxon>Metazoa</taxon>
        <taxon>Ecdysozoa</taxon>
        <taxon>Nematoda</taxon>
        <taxon>Chromadorea</taxon>
        <taxon>Rhabditida</taxon>
        <taxon>Rhabditina</taxon>
        <taxon>Rhabditomorpha</taxon>
        <taxon>Strongyloidea</taxon>
        <taxon>Ancylostomatidae</taxon>
        <taxon>Ancylostomatinae</taxon>
        <taxon>Ancylostoma</taxon>
    </lineage>
</organism>
<dbReference type="GO" id="GO:0005737">
    <property type="term" value="C:cytoplasm"/>
    <property type="evidence" value="ECO:0007669"/>
    <property type="project" value="TreeGrafter"/>
</dbReference>
<dbReference type="Pfam" id="PF13855">
    <property type="entry name" value="LRR_8"/>
    <property type="match status" value="1"/>
</dbReference>
<protein>
    <submittedName>
        <fullName evidence="3">Leucine Rich repeat-containing domain protein</fullName>
    </submittedName>
</protein>
<dbReference type="PANTHER" id="PTHR48051">
    <property type="match status" value="1"/>
</dbReference>
<keyword evidence="1" id="KW-0433">Leucine-rich repeat</keyword>
<dbReference type="Gene3D" id="3.80.10.10">
    <property type="entry name" value="Ribonuclease Inhibitor"/>
    <property type="match status" value="1"/>
</dbReference>
<dbReference type="Proteomes" id="UP000054495">
    <property type="component" value="Unassembled WGS sequence"/>
</dbReference>
<proteinExistence type="predicted"/>
<dbReference type="PANTHER" id="PTHR48051:SF46">
    <property type="entry name" value="LEUCINE RICH REPEAT-CONTAINING DOMAIN PROTEIN"/>
    <property type="match status" value="1"/>
</dbReference>
<evidence type="ECO:0000313" key="4">
    <source>
        <dbReference type="Proteomes" id="UP000054495"/>
    </source>
</evidence>
<sequence>MVLLCVYSLNVDSRRSQLCLQRGLFEGVRERSLTMAFPASAGRGVTQVIDRCEAAKTSGFLDLSSCTLMYIADAIYLVLKGFEVTKVSLRNNCLKKFPKKMIGKFPNATIFNMEGNEIEEIPEEFEQWTSMRGINAANNKLTTFPQGIFNMKDLAILDLSGNQIEEVDVDRLYASCPSLVQLNLSGNPLKTETKTRLTSSPSKPAKILLKLD</sequence>
<dbReference type="InterPro" id="IPR001611">
    <property type="entry name" value="Leu-rich_rpt"/>
</dbReference>
<keyword evidence="4" id="KW-1185">Reference proteome</keyword>
<evidence type="ECO:0000313" key="3">
    <source>
        <dbReference type="EMBL" id="EPB71354.1"/>
    </source>
</evidence>
<reference evidence="3 4" key="1">
    <citation type="submission" date="2013-05" db="EMBL/GenBank/DDBJ databases">
        <title>Draft genome of the parasitic nematode Anyclostoma ceylanicum.</title>
        <authorList>
            <person name="Mitreva M."/>
        </authorList>
    </citation>
    <scope>NUCLEOTIDE SEQUENCE [LARGE SCALE GENOMIC DNA]</scope>
</reference>
<dbReference type="InterPro" id="IPR050216">
    <property type="entry name" value="LRR_domain-containing"/>
</dbReference>
<evidence type="ECO:0000256" key="2">
    <source>
        <dbReference type="ARBA" id="ARBA00022737"/>
    </source>
</evidence>
<evidence type="ECO:0000256" key="1">
    <source>
        <dbReference type="ARBA" id="ARBA00022614"/>
    </source>
</evidence>
<gene>
    <name evidence="3" type="ORF">ANCCEY_09572</name>
</gene>
<dbReference type="EMBL" id="KE125117">
    <property type="protein sequence ID" value="EPB71354.1"/>
    <property type="molecule type" value="Genomic_DNA"/>
</dbReference>
<dbReference type="InterPro" id="IPR032675">
    <property type="entry name" value="LRR_dom_sf"/>
</dbReference>
<dbReference type="AlphaFoldDB" id="A0A0D6LHA6"/>
<name>A0A0D6LHA6_9BILA</name>
<keyword evidence="2" id="KW-0677">Repeat</keyword>
<dbReference type="SUPFAM" id="SSF52075">
    <property type="entry name" value="Outer arm dynein light chain 1"/>
    <property type="match status" value="1"/>
</dbReference>
<accession>A0A0D6LHA6</accession>